<comment type="caution">
    <text evidence="1">The sequence shown here is derived from an EMBL/GenBank/DDBJ whole genome shotgun (WGS) entry which is preliminary data.</text>
</comment>
<dbReference type="EMBL" id="LGTE01000009">
    <property type="protein sequence ID" value="KNZ69711.1"/>
    <property type="molecule type" value="Genomic_DNA"/>
</dbReference>
<accession>A0A0L6W2L5</accession>
<dbReference type="AlphaFoldDB" id="A0A0L6W2L5"/>
<dbReference type="RefSeq" id="WP_052217691.1">
    <property type="nucleotide sequence ID" value="NZ_LGTE01000009.1"/>
</dbReference>
<organism evidence="1 2">
    <name type="scientific">Thermincola ferriacetica</name>
    <dbReference type="NCBI Taxonomy" id="281456"/>
    <lineage>
        <taxon>Bacteria</taxon>
        <taxon>Bacillati</taxon>
        <taxon>Bacillota</taxon>
        <taxon>Clostridia</taxon>
        <taxon>Eubacteriales</taxon>
        <taxon>Thermincolaceae</taxon>
        <taxon>Thermincola</taxon>
    </lineage>
</organism>
<evidence type="ECO:0000313" key="1">
    <source>
        <dbReference type="EMBL" id="KNZ69711.1"/>
    </source>
</evidence>
<name>A0A0L6W2L5_9FIRM</name>
<reference evidence="2" key="1">
    <citation type="submission" date="2015-07" db="EMBL/GenBank/DDBJ databases">
        <title>Complete Genome of Thermincola ferriacetica strain Z-0001T.</title>
        <authorList>
            <person name="Lusk B."/>
            <person name="Badalamenti J.P."/>
            <person name="Parameswaran P."/>
            <person name="Bond D.R."/>
            <person name="Torres C.I."/>
        </authorList>
    </citation>
    <scope>NUCLEOTIDE SEQUENCE [LARGE SCALE GENOMIC DNA]</scope>
    <source>
        <strain evidence="2">Z-0001</strain>
    </source>
</reference>
<gene>
    <name evidence="1" type="ORF">Tfer_1526</name>
</gene>
<keyword evidence="2" id="KW-1185">Reference proteome</keyword>
<protein>
    <submittedName>
        <fullName evidence="1">Uncharacterized protein</fullName>
    </submittedName>
</protein>
<sequence>MNKKTIDKTKNRLTSKIKNAQEVPIFSQQQINTFNSKYVDSLDEVLAVLDETNVTPDLKNME</sequence>
<evidence type="ECO:0000313" key="2">
    <source>
        <dbReference type="Proteomes" id="UP000037175"/>
    </source>
</evidence>
<proteinExistence type="predicted"/>
<dbReference type="Proteomes" id="UP000037175">
    <property type="component" value="Unassembled WGS sequence"/>
</dbReference>